<accession>A0A382U1W7</accession>
<sequence length="297" mass="30583">ILSDETVTVAVGDNDQVSVVTLESDGSTGTTESGGTDSFTVTLNIQPTAGDVIVAVSSSDTGEVAVAPATLTFNSGNWNTGLTVTVTGVADTTVDGTQNATIALSVVGGSSDTDVAVSVTNDDNDSSTVTTTTTPTTTEPPVVLEPEVLLSAFAVEDDGFVTWVPSRTDGLQSYVLAWSRPSEGWTTHDSYQGSDSLKDTLVGLADGDHSFQVFATYTDGAYAESNIASITVPTPPPGPTVNPEPIDVDPFDCAAFPSLIQVMGTPGVGHSVKQLDVTSGQYSEIFSISANRSPPYT</sequence>
<dbReference type="AlphaFoldDB" id="A0A382U1W7"/>
<gene>
    <name evidence="1" type="ORF">METZ01_LOCUS381158</name>
</gene>
<feature type="non-terminal residue" evidence="1">
    <location>
        <position position="297"/>
    </location>
</feature>
<proteinExistence type="predicted"/>
<dbReference type="EMBL" id="UINC01140894">
    <property type="protein sequence ID" value="SVD28304.1"/>
    <property type="molecule type" value="Genomic_DNA"/>
</dbReference>
<reference evidence="1" key="1">
    <citation type="submission" date="2018-05" db="EMBL/GenBank/DDBJ databases">
        <authorList>
            <person name="Lanie J.A."/>
            <person name="Ng W.-L."/>
            <person name="Kazmierczak K.M."/>
            <person name="Andrzejewski T.M."/>
            <person name="Davidsen T.M."/>
            <person name="Wayne K.J."/>
            <person name="Tettelin H."/>
            <person name="Glass J.I."/>
            <person name="Rusch D."/>
            <person name="Podicherti R."/>
            <person name="Tsui H.-C.T."/>
            <person name="Winkler M.E."/>
        </authorList>
    </citation>
    <scope>NUCLEOTIDE SEQUENCE</scope>
</reference>
<evidence type="ECO:0000313" key="1">
    <source>
        <dbReference type="EMBL" id="SVD28304.1"/>
    </source>
</evidence>
<evidence type="ECO:0008006" key="2">
    <source>
        <dbReference type="Google" id="ProtNLM"/>
    </source>
</evidence>
<feature type="non-terminal residue" evidence="1">
    <location>
        <position position="1"/>
    </location>
</feature>
<name>A0A382U1W7_9ZZZZ</name>
<protein>
    <recommendedName>
        <fullName evidence="2">Fibronectin type-III domain-containing protein</fullName>
    </recommendedName>
</protein>
<organism evidence="1">
    <name type="scientific">marine metagenome</name>
    <dbReference type="NCBI Taxonomy" id="408172"/>
    <lineage>
        <taxon>unclassified sequences</taxon>
        <taxon>metagenomes</taxon>
        <taxon>ecological metagenomes</taxon>
    </lineage>
</organism>